<protein>
    <submittedName>
        <fullName evidence="3">DUF3558 domain-containing protein</fullName>
    </submittedName>
</protein>
<keyword evidence="4" id="KW-1185">Reference proteome</keyword>
<dbReference type="AlphaFoldDB" id="A0A1V9A103"/>
<dbReference type="Proteomes" id="UP000192591">
    <property type="component" value="Unassembled WGS sequence"/>
</dbReference>
<feature type="chain" id="PRO_5039222514" evidence="2">
    <location>
        <begin position="24"/>
        <end position="320"/>
    </location>
</feature>
<evidence type="ECO:0000313" key="4">
    <source>
        <dbReference type="Proteomes" id="UP000192591"/>
    </source>
</evidence>
<evidence type="ECO:0000256" key="1">
    <source>
        <dbReference type="SAM" id="MobiDB-lite"/>
    </source>
</evidence>
<dbReference type="InterPro" id="IPR024520">
    <property type="entry name" value="DUF3558"/>
</dbReference>
<name>A0A1V9A103_SACPI</name>
<sequence length="320" mass="33563">MRGRVLAVLATALLAAGCATTVAGVPTAQPRPSAPAGPTGEPCALLTAEQASALKLAPEGEFTAGDPGRLMPALCVWTPANPDLGLDPLTVNFSVDIALAEYFAGAEPEWEKEIGGLRWARYLDPVGGEGLCNLATELSPSSFVTIVSGDFVEDEGACEQAEAAAPFVASHLPGGEPAPEIRPEPPSPLESVDPCSLLEAEQAEELDRRARGEFSEGDTTLPPRCVWVGADGDERDTTIVGVAAERAVPEPQSEPTTVSEGGRQWRLYRTDLPTLCRADLAVTETSYVSITVTQSDVDPDEVCGRVEDAIPFVTANLPGE</sequence>
<dbReference type="STRING" id="1962155.B1813_14935"/>
<dbReference type="RefSeq" id="WP_081192944.1">
    <property type="nucleotide sequence ID" value="NZ_MWIH01000006.1"/>
</dbReference>
<dbReference type="Pfam" id="PF12079">
    <property type="entry name" value="DUF3558"/>
    <property type="match status" value="1"/>
</dbReference>
<gene>
    <name evidence="3" type="ORF">B1813_14935</name>
</gene>
<proteinExistence type="predicted"/>
<feature type="signal peptide" evidence="2">
    <location>
        <begin position="1"/>
        <end position="23"/>
    </location>
</feature>
<keyword evidence="2" id="KW-0732">Signal</keyword>
<accession>A0A1V9A103</accession>
<dbReference type="PROSITE" id="PS51257">
    <property type="entry name" value="PROKAR_LIPOPROTEIN"/>
    <property type="match status" value="1"/>
</dbReference>
<comment type="caution">
    <text evidence="3">The sequence shown here is derived from an EMBL/GenBank/DDBJ whole genome shotgun (WGS) entry which is preliminary data.</text>
</comment>
<reference evidence="3 4" key="1">
    <citation type="submission" date="2017-02" db="EMBL/GenBank/DDBJ databases">
        <title>Draft genome of Saccharomonospora sp. 154.</title>
        <authorList>
            <person name="Alonso-Carmona G.S."/>
            <person name="De La Haba R."/>
            <person name="Vera-Gargallo B."/>
            <person name="Sandoval-Trujillo A.H."/>
            <person name="Ramirez-Duran N."/>
            <person name="Ventosa A."/>
        </authorList>
    </citation>
    <scope>NUCLEOTIDE SEQUENCE [LARGE SCALE GENOMIC DNA]</scope>
    <source>
        <strain evidence="3 4">LRS4.154</strain>
    </source>
</reference>
<dbReference type="EMBL" id="MWIH01000006">
    <property type="protein sequence ID" value="OQO90819.1"/>
    <property type="molecule type" value="Genomic_DNA"/>
</dbReference>
<feature type="region of interest" description="Disordered" evidence="1">
    <location>
        <begin position="173"/>
        <end position="193"/>
    </location>
</feature>
<evidence type="ECO:0000313" key="3">
    <source>
        <dbReference type="EMBL" id="OQO90819.1"/>
    </source>
</evidence>
<organism evidence="3 4">
    <name type="scientific">Saccharomonospora piscinae</name>
    <dbReference type="NCBI Taxonomy" id="687388"/>
    <lineage>
        <taxon>Bacteria</taxon>
        <taxon>Bacillati</taxon>
        <taxon>Actinomycetota</taxon>
        <taxon>Actinomycetes</taxon>
        <taxon>Pseudonocardiales</taxon>
        <taxon>Pseudonocardiaceae</taxon>
        <taxon>Saccharomonospora</taxon>
    </lineage>
</organism>
<evidence type="ECO:0000256" key="2">
    <source>
        <dbReference type="SAM" id="SignalP"/>
    </source>
</evidence>